<evidence type="ECO:0000313" key="2">
    <source>
        <dbReference type="EMBL" id="MBT0964035.1"/>
    </source>
</evidence>
<reference evidence="3" key="1">
    <citation type="journal article" date="2022" name="ISME J.">
        <title>Genetic and phylogenetic analysis of dissimilatory iodate-reducing bacteria identifies potential niches across the world's oceans.</title>
        <authorList>
            <person name="Reyes-Umana V."/>
            <person name="Henning Z."/>
            <person name="Lee K."/>
            <person name="Barnum T.P."/>
            <person name="Coates J.D."/>
        </authorList>
    </citation>
    <scope>NUCLEOTIDE SEQUENCE [LARGE SCALE GENOMIC DNA]</scope>
    <source>
        <strain evidence="3">IR12</strain>
    </source>
</reference>
<protein>
    <submittedName>
        <fullName evidence="2">DUF1127 domain-containing protein</fullName>
    </submittedName>
</protein>
<dbReference type="AlphaFoldDB" id="A0A944DC20"/>
<accession>A0A944DC20</accession>
<feature type="domain" description="YjiS-like" evidence="1">
    <location>
        <begin position="32"/>
        <end position="64"/>
    </location>
</feature>
<keyword evidence="3" id="KW-1185">Reference proteome</keyword>
<proteinExistence type="predicted"/>
<dbReference type="Pfam" id="PF06568">
    <property type="entry name" value="YjiS-like"/>
    <property type="match status" value="1"/>
</dbReference>
<organism evidence="2 3">
    <name type="scientific">Denitromonas iodatirespirans</name>
    <dbReference type="NCBI Taxonomy" id="2795389"/>
    <lineage>
        <taxon>Bacteria</taxon>
        <taxon>Pseudomonadati</taxon>
        <taxon>Pseudomonadota</taxon>
        <taxon>Betaproteobacteria</taxon>
        <taxon>Rhodocyclales</taxon>
        <taxon>Zoogloeaceae</taxon>
        <taxon>Denitromonas</taxon>
    </lineage>
</organism>
<evidence type="ECO:0000313" key="3">
    <source>
        <dbReference type="Proteomes" id="UP000694660"/>
    </source>
</evidence>
<dbReference type="InterPro" id="IPR009506">
    <property type="entry name" value="YjiS-like"/>
</dbReference>
<dbReference type="EMBL" id="JAEKFT010000049">
    <property type="protein sequence ID" value="MBT0964035.1"/>
    <property type="molecule type" value="Genomic_DNA"/>
</dbReference>
<evidence type="ECO:0000259" key="1">
    <source>
        <dbReference type="Pfam" id="PF06568"/>
    </source>
</evidence>
<sequence>MSSLTQKTCAPAPLRAELGTVLQQALRAARITLKTWIKRSRDRRDLREMEEHLLRDVGISRGQANFEGNKPFWRA</sequence>
<dbReference type="RefSeq" id="WP_214363959.1">
    <property type="nucleotide sequence ID" value="NZ_JAEKFT010000049.1"/>
</dbReference>
<dbReference type="Proteomes" id="UP000694660">
    <property type="component" value="Unassembled WGS sequence"/>
</dbReference>
<comment type="caution">
    <text evidence="2">The sequence shown here is derived from an EMBL/GenBank/DDBJ whole genome shotgun (WGS) entry which is preliminary data.</text>
</comment>
<name>A0A944DC20_DENI1</name>
<gene>
    <name evidence="2" type="ORF">I8J34_22895</name>
</gene>